<dbReference type="Gene3D" id="2.60.120.10">
    <property type="entry name" value="Jelly Rolls"/>
    <property type="match status" value="1"/>
</dbReference>
<dbReference type="CDD" id="cd02233">
    <property type="entry name" value="cupin_HNL-like"/>
    <property type="match status" value="1"/>
</dbReference>
<feature type="domain" description="Cupin type-2" evidence="1">
    <location>
        <begin position="33"/>
        <end position="96"/>
    </location>
</feature>
<dbReference type="Pfam" id="PF07883">
    <property type="entry name" value="Cupin_2"/>
    <property type="match status" value="1"/>
</dbReference>
<comment type="caution">
    <text evidence="2">The sequence shown here is derived from an EMBL/GenBank/DDBJ whole genome shotgun (WGS) entry which is preliminary data.</text>
</comment>
<keyword evidence="3" id="KW-1185">Reference proteome</keyword>
<dbReference type="PANTHER" id="PTHR43698:SF1">
    <property type="entry name" value="BLL4564 PROTEIN"/>
    <property type="match status" value="1"/>
</dbReference>
<protein>
    <recommendedName>
        <fullName evidence="1">Cupin type-2 domain-containing protein</fullName>
    </recommendedName>
</protein>
<dbReference type="Proteomes" id="UP000078368">
    <property type="component" value="Unassembled WGS sequence"/>
</dbReference>
<evidence type="ECO:0000313" key="3">
    <source>
        <dbReference type="Proteomes" id="UP000078368"/>
    </source>
</evidence>
<dbReference type="AlphaFoldDB" id="A0A179B7U1"/>
<dbReference type="EMBL" id="LVZK01000001">
    <property type="protein sequence ID" value="OAP87084.1"/>
    <property type="molecule type" value="Genomic_DNA"/>
</dbReference>
<organism evidence="2 3">
    <name type="scientific">Peptidiphaga gingivicola</name>
    <dbReference type="NCBI Taxonomy" id="2741497"/>
    <lineage>
        <taxon>Bacteria</taxon>
        <taxon>Bacillati</taxon>
        <taxon>Actinomycetota</taxon>
        <taxon>Actinomycetes</taxon>
        <taxon>Actinomycetales</taxon>
        <taxon>Actinomycetaceae</taxon>
        <taxon>Peptidiphaga</taxon>
    </lineage>
</organism>
<evidence type="ECO:0000259" key="1">
    <source>
        <dbReference type="Pfam" id="PF07883"/>
    </source>
</evidence>
<evidence type="ECO:0000313" key="2">
    <source>
        <dbReference type="EMBL" id="OAP87084.1"/>
    </source>
</evidence>
<dbReference type="InterPro" id="IPR047263">
    <property type="entry name" value="HNL-like_cupin"/>
</dbReference>
<sequence length="128" mass="13688">MFPRGDRLPEGTFTGAAYLYPLEDNDLLNAGAVTFEPGARNNWHAHPVAQLLVVTAGEALCKEEGKPAVRVRTGESAYTPAGVRHWHGAVPDAEMTHVAVTLKGPDGPVEWGRPVTDEEYAQAAAEAV</sequence>
<reference evidence="2 3" key="1">
    <citation type="submission" date="2016-04" db="EMBL/GenBank/DDBJ databases">
        <title>Peptidophaga gingivicola gen. nov., sp. nov., isolated from human subgingival plaque.</title>
        <authorList>
            <person name="Beall C.J."/>
            <person name="Mokrzan E.M."/>
            <person name="Griffen A.L."/>
            <person name="Leys E.J."/>
        </authorList>
    </citation>
    <scope>NUCLEOTIDE SEQUENCE [LARGE SCALE GENOMIC DNA]</scope>
    <source>
        <strain evidence="2 3">BA112</strain>
    </source>
</reference>
<proteinExistence type="predicted"/>
<gene>
    <name evidence="2" type="ORF">A4H34_04070</name>
</gene>
<dbReference type="SUPFAM" id="SSF51182">
    <property type="entry name" value="RmlC-like cupins"/>
    <property type="match status" value="1"/>
</dbReference>
<name>A0A179B7U1_9ACTO</name>
<dbReference type="InterPro" id="IPR014710">
    <property type="entry name" value="RmlC-like_jellyroll"/>
</dbReference>
<dbReference type="OrthoDB" id="9802489at2"/>
<dbReference type="InterPro" id="IPR011051">
    <property type="entry name" value="RmlC_Cupin_sf"/>
</dbReference>
<accession>A0A179B7U1</accession>
<dbReference type="PANTHER" id="PTHR43698">
    <property type="entry name" value="RIBD C-TERMINAL DOMAIN CONTAINING PROTEIN"/>
    <property type="match status" value="1"/>
</dbReference>
<dbReference type="InterPro" id="IPR013096">
    <property type="entry name" value="Cupin_2"/>
</dbReference>
<dbReference type="STRING" id="1823756.A4H34_04070"/>